<dbReference type="InterPro" id="IPR013780">
    <property type="entry name" value="Glyco_hydro_b"/>
</dbReference>
<dbReference type="EMBL" id="AAHNMO010000114">
    <property type="protein sequence ID" value="EBY2251816.1"/>
    <property type="molecule type" value="Genomic_DNA"/>
</dbReference>
<accession>A0A5W8UT78</accession>
<dbReference type="Gene3D" id="2.60.40.1180">
    <property type="entry name" value="Golgi alpha-mannosidase II"/>
    <property type="match status" value="1"/>
</dbReference>
<dbReference type="InterPro" id="IPR044901">
    <property type="entry name" value="Trehalose_TreZ_E-set_sf"/>
</dbReference>
<dbReference type="Gene3D" id="1.10.10.760">
    <property type="entry name" value="E-set domains of sugar-utilizing enzymes"/>
    <property type="match status" value="1"/>
</dbReference>
<dbReference type="Gene3D" id="3.20.20.80">
    <property type="entry name" value="Glycosidases"/>
    <property type="match status" value="1"/>
</dbReference>
<name>A0A5W8UT78_SALET</name>
<protein>
    <submittedName>
        <fullName evidence="1">DUF3459 domain-containing protein</fullName>
    </submittedName>
</protein>
<sequence>RTKVLLATLLLSPHIPLLFMGEEYGESRPFLFFTDFHGDLARAVREGRAKEFADHAGENVPDPNAPETFQRSKLNWKQQHSEEGKAWLAFTRELLLLRQKHIVPLLSAARESSGTVLQTAPGFIAVSWRFPEGTLSLALNISATTVLLPDLPGKTLFAWPNESTGSLSQHSLIVRLAQGESAS</sequence>
<comment type="caution">
    <text evidence="1">The sequence shown here is derived from an EMBL/GenBank/DDBJ whole genome shotgun (WGS) entry which is preliminary data.</text>
</comment>
<organism evidence="1">
    <name type="scientific">Salmonella enterica subsp. enterica serovar Bareilly</name>
    <dbReference type="NCBI Taxonomy" id="58096"/>
    <lineage>
        <taxon>Bacteria</taxon>
        <taxon>Pseudomonadati</taxon>
        <taxon>Pseudomonadota</taxon>
        <taxon>Gammaproteobacteria</taxon>
        <taxon>Enterobacterales</taxon>
        <taxon>Enterobacteriaceae</taxon>
        <taxon>Salmonella</taxon>
    </lineage>
</organism>
<gene>
    <name evidence="1" type="ORF">DU824_23505</name>
</gene>
<reference evidence="1" key="1">
    <citation type="submission" date="2018-07" db="EMBL/GenBank/DDBJ databases">
        <authorList>
            <person name="Ashton P.M."/>
            <person name="Dallman T."/>
            <person name="Nair S."/>
            <person name="De Pinna E."/>
            <person name="Peters T."/>
            <person name="Grant K."/>
        </authorList>
    </citation>
    <scope>NUCLEOTIDE SEQUENCE</scope>
    <source>
        <strain evidence="1">391740</strain>
    </source>
</reference>
<dbReference type="InterPro" id="IPR017853">
    <property type="entry name" value="GH"/>
</dbReference>
<proteinExistence type="predicted"/>
<dbReference type="GO" id="GO:0016798">
    <property type="term" value="F:hydrolase activity, acting on glycosyl bonds"/>
    <property type="evidence" value="ECO:0007669"/>
    <property type="project" value="UniProtKB-KW"/>
</dbReference>
<feature type="non-terminal residue" evidence="1">
    <location>
        <position position="1"/>
    </location>
</feature>
<evidence type="ECO:0000313" key="1">
    <source>
        <dbReference type="EMBL" id="EBY2251816.1"/>
    </source>
</evidence>
<dbReference type="AlphaFoldDB" id="A0A5W8UT78"/>
<dbReference type="SUPFAM" id="SSF51445">
    <property type="entry name" value="(Trans)glycosidases"/>
    <property type="match status" value="1"/>
</dbReference>